<proteinExistence type="predicted"/>
<dbReference type="CDD" id="cd06267">
    <property type="entry name" value="PBP1_LacI_sugar_binding-like"/>
    <property type="match status" value="1"/>
</dbReference>
<evidence type="ECO:0000256" key="3">
    <source>
        <dbReference type="ARBA" id="ARBA00023163"/>
    </source>
</evidence>
<evidence type="ECO:0000313" key="6">
    <source>
        <dbReference type="EMBL" id="TDX52111.1"/>
    </source>
</evidence>
<keyword evidence="2" id="KW-0238">DNA-binding</keyword>
<dbReference type="CDD" id="cd01392">
    <property type="entry name" value="HTH_LacI"/>
    <property type="match status" value="1"/>
</dbReference>
<dbReference type="InterPro" id="IPR046335">
    <property type="entry name" value="LacI/GalR-like_sensor"/>
</dbReference>
<dbReference type="Gene3D" id="3.40.50.2300">
    <property type="match status" value="2"/>
</dbReference>
<dbReference type="AlphaFoldDB" id="A0A4R8GZD2"/>
<evidence type="ECO:0000256" key="2">
    <source>
        <dbReference type="ARBA" id="ARBA00023125"/>
    </source>
</evidence>
<dbReference type="SMART" id="SM00354">
    <property type="entry name" value="HTH_LACI"/>
    <property type="match status" value="1"/>
</dbReference>
<keyword evidence="3" id="KW-0804">Transcription</keyword>
<evidence type="ECO:0000259" key="5">
    <source>
        <dbReference type="PROSITE" id="PS50943"/>
    </source>
</evidence>
<dbReference type="GO" id="GO:0000976">
    <property type="term" value="F:transcription cis-regulatory region binding"/>
    <property type="evidence" value="ECO:0007669"/>
    <property type="project" value="TreeGrafter"/>
</dbReference>
<dbReference type="SUPFAM" id="SSF47413">
    <property type="entry name" value="lambda repressor-like DNA-binding domains"/>
    <property type="match status" value="1"/>
</dbReference>
<feature type="domain" description="HTH lacI-type" evidence="4">
    <location>
        <begin position="3"/>
        <end position="57"/>
    </location>
</feature>
<dbReference type="SUPFAM" id="SSF53822">
    <property type="entry name" value="Periplasmic binding protein-like I"/>
    <property type="match status" value="1"/>
</dbReference>
<dbReference type="InterPro" id="IPR000843">
    <property type="entry name" value="HTH_LacI"/>
</dbReference>
<sequence>MGVTIKDVAKEAGVSIATVSYVINNKGNVTVETKEKVLKAVKSLGYQPNLSARNLVGQKSNLIGVLIPDWGNNDEAVKSAKDNFNFDNPFYGNILNSIESTSTKAGYSILLIASTITADKIKSIILQRDLDGLIIIGALPKLLNSLAKVKVPVVLIDSYTYNDDFYKIGIDDEYGGYIATKHLLDLGHKEIALISGELIEDGVDMERFKGYQKALLERNIPIKEENICNVGVSMEGGYQGVEELLNQNYDITGIFSTADIMSIGIYKKLNELKLNIPEDISVVSFDNFPYTEFLHPSLSTVSQPVFLKGRRATELLISLIAGKRVDDHSLTLSIELIERDSVKNLK</sequence>
<dbReference type="PANTHER" id="PTHR30146">
    <property type="entry name" value="LACI-RELATED TRANSCRIPTIONAL REPRESSOR"/>
    <property type="match status" value="1"/>
</dbReference>
<dbReference type="PROSITE" id="PS50932">
    <property type="entry name" value="HTH_LACI_2"/>
    <property type="match status" value="1"/>
</dbReference>
<dbReference type="GO" id="GO:0003700">
    <property type="term" value="F:DNA-binding transcription factor activity"/>
    <property type="evidence" value="ECO:0007669"/>
    <property type="project" value="TreeGrafter"/>
</dbReference>
<dbReference type="RefSeq" id="WP_166667912.1">
    <property type="nucleotide sequence ID" value="NZ_SOEG01000008.1"/>
</dbReference>
<name>A0A4R8GZD2_9FIRM</name>
<dbReference type="InterPro" id="IPR010982">
    <property type="entry name" value="Lambda_DNA-bd_dom_sf"/>
</dbReference>
<gene>
    <name evidence="6" type="ORF">C7959_10833</name>
</gene>
<dbReference type="InterPro" id="IPR028082">
    <property type="entry name" value="Peripla_BP_I"/>
</dbReference>
<evidence type="ECO:0000313" key="7">
    <source>
        <dbReference type="Proteomes" id="UP000295832"/>
    </source>
</evidence>
<comment type="caution">
    <text evidence="6">The sequence shown here is derived from an EMBL/GenBank/DDBJ whole genome shotgun (WGS) entry which is preliminary data.</text>
</comment>
<reference evidence="6 7" key="1">
    <citation type="submission" date="2019-03" db="EMBL/GenBank/DDBJ databases">
        <title>Subsurface microbial communities from deep shales in Ohio and West Virginia, USA.</title>
        <authorList>
            <person name="Wrighton K."/>
        </authorList>
    </citation>
    <scope>NUCLEOTIDE SEQUENCE [LARGE SCALE GENOMIC DNA]</scope>
    <source>
        <strain evidence="6 7">MSL 6dP</strain>
    </source>
</reference>
<dbReference type="PROSITE" id="PS50943">
    <property type="entry name" value="HTH_CROC1"/>
    <property type="match status" value="1"/>
</dbReference>
<organism evidence="6 7">
    <name type="scientific">Orenia marismortui</name>
    <dbReference type="NCBI Taxonomy" id="46469"/>
    <lineage>
        <taxon>Bacteria</taxon>
        <taxon>Bacillati</taxon>
        <taxon>Bacillota</taxon>
        <taxon>Clostridia</taxon>
        <taxon>Halanaerobiales</taxon>
        <taxon>Halobacteroidaceae</taxon>
        <taxon>Orenia</taxon>
    </lineage>
</organism>
<dbReference type="EMBL" id="SOEG01000008">
    <property type="protein sequence ID" value="TDX52111.1"/>
    <property type="molecule type" value="Genomic_DNA"/>
</dbReference>
<dbReference type="Pfam" id="PF13377">
    <property type="entry name" value="Peripla_BP_3"/>
    <property type="match status" value="1"/>
</dbReference>
<evidence type="ECO:0000256" key="1">
    <source>
        <dbReference type="ARBA" id="ARBA00023015"/>
    </source>
</evidence>
<dbReference type="Pfam" id="PF00356">
    <property type="entry name" value="LacI"/>
    <property type="match status" value="1"/>
</dbReference>
<dbReference type="PRINTS" id="PR00036">
    <property type="entry name" value="HTHLACI"/>
</dbReference>
<feature type="domain" description="HTH cro/C1-type" evidence="5">
    <location>
        <begin position="2"/>
        <end position="47"/>
    </location>
</feature>
<protein>
    <submittedName>
        <fullName evidence="6">LacI family transcriptional regulator</fullName>
    </submittedName>
</protein>
<dbReference type="STRING" id="926561.GCA_000379025_02538"/>
<dbReference type="PANTHER" id="PTHR30146:SF24">
    <property type="entry name" value="XYLOSE OPERON REGULATORY PROTEIN"/>
    <property type="match status" value="1"/>
</dbReference>
<accession>A0A4R8GZD2</accession>
<dbReference type="PROSITE" id="PS00356">
    <property type="entry name" value="HTH_LACI_1"/>
    <property type="match status" value="1"/>
</dbReference>
<evidence type="ECO:0000259" key="4">
    <source>
        <dbReference type="PROSITE" id="PS50932"/>
    </source>
</evidence>
<keyword evidence="7" id="KW-1185">Reference proteome</keyword>
<keyword evidence="1" id="KW-0805">Transcription regulation</keyword>
<dbReference type="InterPro" id="IPR001387">
    <property type="entry name" value="Cro/C1-type_HTH"/>
</dbReference>
<dbReference type="Gene3D" id="1.10.260.40">
    <property type="entry name" value="lambda repressor-like DNA-binding domains"/>
    <property type="match status" value="1"/>
</dbReference>
<dbReference type="Proteomes" id="UP000295832">
    <property type="component" value="Unassembled WGS sequence"/>
</dbReference>